<sequence>MMHDVPLDLSPNIDRRHLLALATGAGTLALLPAPIAAAAAATGENADWPAWAPPRAQLYARLAQLGLTKGRDLRSFGAVMDGRADDSDAVERALASGVAAIRLPALPAGAALRLTRQIRIDRPVAILGEGPRSLIRYEGRVPHAFLAMPQGDDPARFLTGVHIDNLAIERPPPFKPLGVLLQGYNLRDVSVTRCTTRRMGTLTVQHLREKLRLIDYRGAKPDVDPAVAGGFSATRTDDLSDRIFVYDNRVDAGSYASKVVRFDFASRVAVVGNIGRFANISWWGGAARWNQGGAIGFLRRARDIYVADNRLSGANGGVYGNNGDGILVVRNDVRDMLDVGIDFEGCFNAVAANNSVTNAGNFCFATFYAAKNILFRDNVGVQDGSAARLAAAWATRGYGKSTGRALFALRSAGFSRGDGAVDVAFVRNRFRWTGATGFGTCLPSYFDRLRVEGNIFENVRCDLSYGRTRMLAIRDNQLRFDRAGETPAALLGGGALRTMIAGNDIRATVAQPPGTAAILVRETLPLEGLEVSGNRIAVATGSLPIVVQSPSPATALVAGNRTDALYAARPAAIRGDRNLTAAGAPVRAQPLPPVYRPVVPPPAPASTETPAAAPPSDDPTG</sequence>
<accession>A0ABW4TUF5</accession>
<dbReference type="SUPFAM" id="SSF51126">
    <property type="entry name" value="Pectin lyase-like"/>
    <property type="match status" value="1"/>
</dbReference>
<dbReference type="EMBL" id="JBHUGS010000001">
    <property type="protein sequence ID" value="MFD1949581.1"/>
    <property type="molecule type" value="Genomic_DNA"/>
</dbReference>
<dbReference type="InterPro" id="IPR039448">
    <property type="entry name" value="Beta_helix"/>
</dbReference>
<proteinExistence type="predicted"/>
<reference evidence="4" key="1">
    <citation type="journal article" date="2019" name="Int. J. Syst. Evol. Microbiol.">
        <title>The Global Catalogue of Microorganisms (GCM) 10K type strain sequencing project: providing services to taxonomists for standard genome sequencing and annotation.</title>
        <authorList>
            <consortium name="The Broad Institute Genomics Platform"/>
            <consortium name="The Broad Institute Genome Sequencing Center for Infectious Disease"/>
            <person name="Wu L."/>
            <person name="Ma J."/>
        </authorList>
    </citation>
    <scope>NUCLEOTIDE SEQUENCE [LARGE SCALE GENOMIC DNA]</scope>
    <source>
        <strain evidence="4">CGMCC 1.12702</strain>
    </source>
</reference>
<dbReference type="Gene3D" id="2.160.20.10">
    <property type="entry name" value="Single-stranded right-handed beta-helix, Pectin lyase-like"/>
    <property type="match status" value="2"/>
</dbReference>
<evidence type="ECO:0000313" key="3">
    <source>
        <dbReference type="EMBL" id="MFD1949581.1"/>
    </source>
</evidence>
<protein>
    <submittedName>
        <fullName evidence="3">Right-handed parallel beta-helix repeat-containing protein</fullName>
    </submittedName>
</protein>
<dbReference type="PROSITE" id="PS51318">
    <property type="entry name" value="TAT"/>
    <property type="match status" value="1"/>
</dbReference>
<dbReference type="RefSeq" id="WP_380927130.1">
    <property type="nucleotide sequence ID" value="NZ_JBHUGS010000001.1"/>
</dbReference>
<gene>
    <name evidence="3" type="ORF">ACFSGX_02220</name>
</gene>
<dbReference type="InterPro" id="IPR012334">
    <property type="entry name" value="Pectin_lyas_fold"/>
</dbReference>
<feature type="compositionally biased region" description="Pro residues" evidence="1">
    <location>
        <begin position="612"/>
        <end position="621"/>
    </location>
</feature>
<dbReference type="InterPro" id="IPR011050">
    <property type="entry name" value="Pectin_lyase_fold/virulence"/>
</dbReference>
<evidence type="ECO:0000259" key="2">
    <source>
        <dbReference type="Pfam" id="PF13229"/>
    </source>
</evidence>
<name>A0ABW4TUF5_9SPHN</name>
<keyword evidence="4" id="KW-1185">Reference proteome</keyword>
<feature type="region of interest" description="Disordered" evidence="1">
    <location>
        <begin position="584"/>
        <end position="621"/>
    </location>
</feature>
<feature type="compositionally biased region" description="Pro residues" evidence="1">
    <location>
        <begin position="590"/>
        <end position="604"/>
    </location>
</feature>
<dbReference type="Proteomes" id="UP001597400">
    <property type="component" value="Unassembled WGS sequence"/>
</dbReference>
<evidence type="ECO:0000256" key="1">
    <source>
        <dbReference type="SAM" id="MobiDB-lite"/>
    </source>
</evidence>
<comment type="caution">
    <text evidence="3">The sequence shown here is derived from an EMBL/GenBank/DDBJ whole genome shotgun (WGS) entry which is preliminary data.</text>
</comment>
<dbReference type="Pfam" id="PF13229">
    <property type="entry name" value="Beta_helix"/>
    <property type="match status" value="1"/>
</dbReference>
<dbReference type="InterPro" id="IPR006311">
    <property type="entry name" value="TAT_signal"/>
</dbReference>
<feature type="domain" description="Right handed beta helix" evidence="2">
    <location>
        <begin position="289"/>
        <end position="379"/>
    </location>
</feature>
<evidence type="ECO:0000313" key="4">
    <source>
        <dbReference type="Proteomes" id="UP001597400"/>
    </source>
</evidence>
<organism evidence="3 4">
    <name type="scientific">Sphingomonas arantia</name>
    <dbReference type="NCBI Taxonomy" id="1460676"/>
    <lineage>
        <taxon>Bacteria</taxon>
        <taxon>Pseudomonadati</taxon>
        <taxon>Pseudomonadota</taxon>
        <taxon>Alphaproteobacteria</taxon>
        <taxon>Sphingomonadales</taxon>
        <taxon>Sphingomonadaceae</taxon>
        <taxon>Sphingomonas</taxon>
    </lineage>
</organism>